<organism evidence="1">
    <name type="scientific">Clastoptera arizonana</name>
    <name type="common">Arizona spittle bug</name>
    <dbReference type="NCBI Taxonomy" id="38151"/>
    <lineage>
        <taxon>Eukaryota</taxon>
        <taxon>Metazoa</taxon>
        <taxon>Ecdysozoa</taxon>
        <taxon>Arthropoda</taxon>
        <taxon>Hexapoda</taxon>
        <taxon>Insecta</taxon>
        <taxon>Pterygota</taxon>
        <taxon>Neoptera</taxon>
        <taxon>Paraneoptera</taxon>
        <taxon>Hemiptera</taxon>
        <taxon>Auchenorrhyncha</taxon>
        <taxon>Cercopoidea</taxon>
        <taxon>Clastopteridae</taxon>
        <taxon>Clastoptera</taxon>
    </lineage>
</organism>
<proteinExistence type="predicted"/>
<feature type="non-terminal residue" evidence="1">
    <location>
        <position position="126"/>
    </location>
</feature>
<dbReference type="AlphaFoldDB" id="A0A1B6CCV1"/>
<protein>
    <submittedName>
        <fullName evidence="1">Uncharacterized protein</fullName>
    </submittedName>
</protein>
<gene>
    <name evidence="1" type="ORF">g.19046</name>
</gene>
<reference evidence="1" key="1">
    <citation type="submission" date="2015-12" db="EMBL/GenBank/DDBJ databases">
        <title>De novo transcriptome assembly of four potential Pierce s Disease insect vectors from Arizona vineyards.</title>
        <authorList>
            <person name="Tassone E.E."/>
        </authorList>
    </citation>
    <scope>NUCLEOTIDE SEQUENCE</scope>
</reference>
<sequence>MDIKVKTLDSSSKNDCLVEMWTKTSLDDTEVDPLLETSEIMIKEEDSLVDPLSLDVTIIEPDVDLQISTMFVHNGIKLEENLEKQIAREENDSVYCRPGKKPRPERLTERHFIDHIPPTEKKCRPT</sequence>
<dbReference type="EMBL" id="GEDC01026067">
    <property type="protein sequence ID" value="JAS11231.1"/>
    <property type="molecule type" value="Transcribed_RNA"/>
</dbReference>
<accession>A0A1B6CCV1</accession>
<evidence type="ECO:0000313" key="1">
    <source>
        <dbReference type="EMBL" id="JAS11231.1"/>
    </source>
</evidence>
<name>A0A1B6CCV1_9HEMI</name>